<gene>
    <name evidence="1" type="ORF">A3D59_03590</name>
</gene>
<dbReference type="EMBL" id="MHTX01000036">
    <property type="protein sequence ID" value="OHA67624.1"/>
    <property type="molecule type" value="Genomic_DNA"/>
</dbReference>
<proteinExistence type="predicted"/>
<comment type="caution">
    <text evidence="1">The sequence shown here is derived from an EMBL/GenBank/DDBJ whole genome shotgun (WGS) entry which is preliminary data.</text>
</comment>
<sequence>MKIKVRFKVKIKPNFQRISFAVYCEISINEFRVFFSQKITLLHIKNIAVFWHLFNFKAPPFWGRFFTAASAAM</sequence>
<evidence type="ECO:0000313" key="1">
    <source>
        <dbReference type="EMBL" id="OHA67624.1"/>
    </source>
</evidence>
<dbReference type="Proteomes" id="UP000179258">
    <property type="component" value="Unassembled WGS sequence"/>
</dbReference>
<accession>A0A1G2R440</accession>
<name>A0A1G2R440_9BACT</name>
<protein>
    <submittedName>
        <fullName evidence="1">Uncharacterized protein</fullName>
    </submittedName>
</protein>
<organism evidence="1 2">
    <name type="scientific">Candidatus Wildermuthbacteria bacterium RIFCSPHIGHO2_02_FULL_47_17</name>
    <dbReference type="NCBI Taxonomy" id="1802452"/>
    <lineage>
        <taxon>Bacteria</taxon>
        <taxon>Candidatus Wildermuthiibacteriota</taxon>
    </lineage>
</organism>
<dbReference type="AlphaFoldDB" id="A0A1G2R440"/>
<evidence type="ECO:0000313" key="2">
    <source>
        <dbReference type="Proteomes" id="UP000179258"/>
    </source>
</evidence>
<reference evidence="1 2" key="1">
    <citation type="journal article" date="2016" name="Nat. Commun.">
        <title>Thousands of microbial genomes shed light on interconnected biogeochemical processes in an aquifer system.</title>
        <authorList>
            <person name="Anantharaman K."/>
            <person name="Brown C.T."/>
            <person name="Hug L.A."/>
            <person name="Sharon I."/>
            <person name="Castelle C.J."/>
            <person name="Probst A.J."/>
            <person name="Thomas B.C."/>
            <person name="Singh A."/>
            <person name="Wilkins M.J."/>
            <person name="Karaoz U."/>
            <person name="Brodie E.L."/>
            <person name="Williams K.H."/>
            <person name="Hubbard S.S."/>
            <person name="Banfield J.F."/>
        </authorList>
    </citation>
    <scope>NUCLEOTIDE SEQUENCE [LARGE SCALE GENOMIC DNA]</scope>
</reference>